<reference evidence="2" key="2">
    <citation type="journal article" date="2022" name="Res Sq">
        <title>Comparative Genomics Reveals Insights into the Divergent Evolution of Astigmatic Mites and Household Pest Adaptations.</title>
        <authorList>
            <person name="Xiong Q."/>
            <person name="Wan A.T.-Y."/>
            <person name="Liu X.-Y."/>
            <person name="Fung C.S.-H."/>
            <person name="Xiao X."/>
            <person name="Malainual N."/>
            <person name="Hou J."/>
            <person name="Wang L."/>
            <person name="Wang M."/>
            <person name="Yang K."/>
            <person name="Cui Y."/>
            <person name="Leung E."/>
            <person name="Nong W."/>
            <person name="Shin S.-K."/>
            <person name="Au S."/>
            <person name="Jeong K.Y."/>
            <person name="Chew F.T."/>
            <person name="Hui J."/>
            <person name="Leung T.F."/>
            <person name="Tungtrongchitr A."/>
            <person name="Zhong N."/>
            <person name="Liu Z."/>
            <person name="Tsui S."/>
        </authorList>
    </citation>
    <scope>NUCLEOTIDE SEQUENCE</scope>
    <source>
        <strain evidence="2">Derf</strain>
        <tissue evidence="2">Whole organism</tissue>
    </source>
</reference>
<dbReference type="Proteomes" id="UP000790347">
    <property type="component" value="Unassembled WGS sequence"/>
</dbReference>
<organism evidence="2 3">
    <name type="scientific">Dermatophagoides farinae</name>
    <name type="common">American house dust mite</name>
    <dbReference type="NCBI Taxonomy" id="6954"/>
    <lineage>
        <taxon>Eukaryota</taxon>
        <taxon>Metazoa</taxon>
        <taxon>Ecdysozoa</taxon>
        <taxon>Arthropoda</taxon>
        <taxon>Chelicerata</taxon>
        <taxon>Arachnida</taxon>
        <taxon>Acari</taxon>
        <taxon>Acariformes</taxon>
        <taxon>Sarcoptiformes</taxon>
        <taxon>Astigmata</taxon>
        <taxon>Psoroptidia</taxon>
        <taxon>Analgoidea</taxon>
        <taxon>Pyroglyphidae</taxon>
        <taxon>Dermatophagoidinae</taxon>
        <taxon>Dermatophagoides</taxon>
    </lineage>
</organism>
<dbReference type="EMBL" id="ASGP02000001">
    <property type="protein sequence ID" value="KAH9525962.1"/>
    <property type="molecule type" value="Genomic_DNA"/>
</dbReference>
<keyword evidence="3" id="KW-1185">Reference proteome</keyword>
<evidence type="ECO:0000313" key="3">
    <source>
        <dbReference type="Proteomes" id="UP000790347"/>
    </source>
</evidence>
<proteinExistence type="predicted"/>
<gene>
    <name evidence="2" type="ORF">DERF_000085</name>
</gene>
<protein>
    <submittedName>
        <fullName evidence="2">Uncharacterized protein</fullName>
    </submittedName>
</protein>
<feature type="region of interest" description="Disordered" evidence="1">
    <location>
        <begin position="51"/>
        <end position="71"/>
    </location>
</feature>
<name>A0A922I7X8_DERFA</name>
<comment type="caution">
    <text evidence="2">The sequence shown here is derived from an EMBL/GenBank/DDBJ whole genome shotgun (WGS) entry which is preliminary data.</text>
</comment>
<feature type="compositionally biased region" description="Pro residues" evidence="1">
    <location>
        <begin position="55"/>
        <end position="65"/>
    </location>
</feature>
<accession>A0A922I7X8</accession>
<evidence type="ECO:0000313" key="2">
    <source>
        <dbReference type="EMBL" id="KAH9525962.1"/>
    </source>
</evidence>
<evidence type="ECO:0000256" key="1">
    <source>
        <dbReference type="SAM" id="MobiDB-lite"/>
    </source>
</evidence>
<reference evidence="2" key="1">
    <citation type="submission" date="2013-05" db="EMBL/GenBank/DDBJ databases">
        <authorList>
            <person name="Yim A.K.Y."/>
            <person name="Chan T.F."/>
            <person name="Ji K.M."/>
            <person name="Liu X.Y."/>
            <person name="Zhou J.W."/>
            <person name="Li R.Q."/>
            <person name="Yang K.Y."/>
            <person name="Li J."/>
            <person name="Li M."/>
            <person name="Law P.T.W."/>
            <person name="Wu Y.L."/>
            <person name="Cai Z.L."/>
            <person name="Qin H."/>
            <person name="Bao Y."/>
            <person name="Leung R.K.K."/>
            <person name="Ng P.K.S."/>
            <person name="Zou J."/>
            <person name="Zhong X.J."/>
            <person name="Ran P.X."/>
            <person name="Zhong N.S."/>
            <person name="Liu Z.G."/>
            <person name="Tsui S.K.W."/>
        </authorList>
    </citation>
    <scope>NUCLEOTIDE SEQUENCE</scope>
    <source>
        <strain evidence="2">Derf</strain>
        <tissue evidence="2">Whole organism</tissue>
    </source>
</reference>
<sequence length="92" mass="10545">MYVHVNDHNETGGKKAKEILINIFDPNGMNFFLFHLRAFFEKFAEYLPKAKPSLNRPPPPPPPNTYRPSSSSLEFNYTLKCNVVNGKFGDKN</sequence>
<dbReference type="AlphaFoldDB" id="A0A922I7X8"/>